<proteinExistence type="predicted"/>
<dbReference type="PANTHER" id="PTHR43542:SF1">
    <property type="entry name" value="METHYLTRANSFERASE"/>
    <property type="match status" value="1"/>
</dbReference>
<dbReference type="PROSITE" id="PS00092">
    <property type="entry name" value="N6_MTASE"/>
    <property type="match status" value="1"/>
</dbReference>
<dbReference type="EMBL" id="AEXM01000012">
    <property type="protein sequence ID" value="EGC82595.1"/>
    <property type="molecule type" value="Genomic_DNA"/>
</dbReference>
<dbReference type="InterPro" id="IPR029063">
    <property type="entry name" value="SAM-dependent_MTases_sf"/>
</dbReference>
<evidence type="ECO:0000313" key="4">
    <source>
        <dbReference type="Proteomes" id="UP000005286"/>
    </source>
</evidence>
<dbReference type="InterPro" id="IPR002052">
    <property type="entry name" value="DNA_methylase_N6_adenine_CS"/>
</dbReference>
<dbReference type="CDD" id="cd02440">
    <property type="entry name" value="AdoMet_MTases"/>
    <property type="match status" value="1"/>
</dbReference>
<dbReference type="Pfam" id="PF03602">
    <property type="entry name" value="Cons_hypoth95"/>
    <property type="match status" value="1"/>
</dbReference>
<reference evidence="3 4" key="1">
    <citation type="submission" date="2011-01" db="EMBL/GenBank/DDBJ databases">
        <authorList>
            <person name="Durkin A.S."/>
            <person name="Madupu R."/>
            <person name="Torralba M."/>
            <person name="Gillis M."/>
            <person name="Methe B."/>
            <person name="Sutton G."/>
            <person name="Nelson K.E."/>
        </authorList>
    </citation>
    <scope>NUCLEOTIDE SEQUENCE [LARGE SCALE GENOMIC DNA]</scope>
    <source>
        <strain evidence="3 4">ACS-065-V-Col13</strain>
    </source>
</reference>
<name>F0GUL5_9FIRM</name>
<dbReference type="GO" id="GO:0008168">
    <property type="term" value="F:methyltransferase activity"/>
    <property type="evidence" value="ECO:0007669"/>
    <property type="project" value="UniProtKB-KW"/>
</dbReference>
<dbReference type="RefSeq" id="WP_004834508.1">
    <property type="nucleotide sequence ID" value="NZ_AEXM01000012.1"/>
</dbReference>
<dbReference type="InterPro" id="IPR004398">
    <property type="entry name" value="RNA_MeTrfase_RsmD"/>
</dbReference>
<evidence type="ECO:0000256" key="2">
    <source>
        <dbReference type="ARBA" id="ARBA00022679"/>
    </source>
</evidence>
<protein>
    <submittedName>
        <fullName evidence="3">RNA methyltransferase, RsmD family</fullName>
        <ecNumber evidence="3">2.1.1.-</ecNumber>
    </submittedName>
</protein>
<dbReference type="GO" id="GO:0003676">
    <property type="term" value="F:nucleic acid binding"/>
    <property type="evidence" value="ECO:0007669"/>
    <property type="project" value="InterPro"/>
</dbReference>
<dbReference type="EC" id="2.1.1.-" evidence="3"/>
<keyword evidence="4" id="KW-1185">Reference proteome</keyword>
<comment type="caution">
    <text evidence="3">The sequence shown here is derived from an EMBL/GenBank/DDBJ whole genome shotgun (WGS) entry which is preliminary data.</text>
</comment>
<evidence type="ECO:0000313" key="3">
    <source>
        <dbReference type="EMBL" id="EGC82595.1"/>
    </source>
</evidence>
<dbReference type="STRING" id="879305.HMPREF9290_1437"/>
<dbReference type="PIRSF" id="PIRSF004553">
    <property type="entry name" value="CHP00095"/>
    <property type="match status" value="1"/>
</dbReference>
<keyword evidence="1 3" id="KW-0489">Methyltransferase</keyword>
<dbReference type="AlphaFoldDB" id="F0GUL5"/>
<accession>F0GUL5</accession>
<gene>
    <name evidence="3" type="ORF">HMPREF9290_1437</name>
</gene>
<dbReference type="Proteomes" id="UP000005286">
    <property type="component" value="Unassembled WGS sequence"/>
</dbReference>
<evidence type="ECO:0000256" key="1">
    <source>
        <dbReference type="ARBA" id="ARBA00022603"/>
    </source>
</evidence>
<organism evidence="3 4">
    <name type="scientific">Anaerococcus prevotii ACS-065-V-Col13</name>
    <dbReference type="NCBI Taxonomy" id="879305"/>
    <lineage>
        <taxon>Bacteria</taxon>
        <taxon>Bacillati</taxon>
        <taxon>Bacillota</taxon>
        <taxon>Tissierellia</taxon>
        <taxon>Tissierellales</taxon>
        <taxon>Peptoniphilaceae</taxon>
        <taxon>Anaerococcus</taxon>
    </lineage>
</organism>
<dbReference type="SUPFAM" id="SSF53335">
    <property type="entry name" value="S-adenosyl-L-methionine-dependent methyltransferases"/>
    <property type="match status" value="1"/>
</dbReference>
<sequence length="187" mass="21698">MRVVAGKYKGFNLKPPKEKTSRPTDNKVKEAIFDMLYPLKSNCVALDLFSGTGQMGIEFLSRGVNLVYFNERNFSTYKILNENLRKINSDGIKVSKLDFKKALKKYKDNNISFDYIFLDPPYMGDLLNQAIELIVEYDLLNEEGIIVTESDRDLDFSYIETLEKIKEKSYGRKIIKFYINNEGNISR</sequence>
<dbReference type="PANTHER" id="PTHR43542">
    <property type="entry name" value="METHYLTRANSFERASE"/>
    <property type="match status" value="1"/>
</dbReference>
<dbReference type="PATRIC" id="fig|879305.3.peg.497"/>
<dbReference type="NCBIfam" id="TIGR00095">
    <property type="entry name" value="16S rRNA (guanine(966)-N(2))-methyltransferase RsmD"/>
    <property type="match status" value="1"/>
</dbReference>
<dbReference type="eggNOG" id="COG0742">
    <property type="taxonomic scope" value="Bacteria"/>
</dbReference>
<dbReference type="Gene3D" id="3.40.50.150">
    <property type="entry name" value="Vaccinia Virus protein VP39"/>
    <property type="match status" value="1"/>
</dbReference>
<dbReference type="GO" id="GO:0031167">
    <property type="term" value="P:rRNA methylation"/>
    <property type="evidence" value="ECO:0007669"/>
    <property type="project" value="InterPro"/>
</dbReference>
<keyword evidence="2 3" id="KW-0808">Transferase</keyword>